<comment type="caution">
    <text evidence="2">The sequence shown here is derived from an EMBL/GenBank/DDBJ whole genome shotgun (WGS) entry which is preliminary data.</text>
</comment>
<evidence type="ECO:0000313" key="3">
    <source>
        <dbReference type="Proteomes" id="UP001206925"/>
    </source>
</evidence>
<dbReference type="Proteomes" id="UP001206925">
    <property type="component" value="Unassembled WGS sequence"/>
</dbReference>
<evidence type="ECO:0000313" key="2">
    <source>
        <dbReference type="EMBL" id="KAI7740131.1"/>
    </source>
</evidence>
<gene>
    <name evidence="2" type="ORF">M8C21_005272</name>
</gene>
<evidence type="ECO:0000256" key="1">
    <source>
        <dbReference type="SAM" id="MobiDB-lite"/>
    </source>
</evidence>
<organism evidence="2 3">
    <name type="scientific">Ambrosia artemisiifolia</name>
    <name type="common">Common ragweed</name>
    <dbReference type="NCBI Taxonomy" id="4212"/>
    <lineage>
        <taxon>Eukaryota</taxon>
        <taxon>Viridiplantae</taxon>
        <taxon>Streptophyta</taxon>
        <taxon>Embryophyta</taxon>
        <taxon>Tracheophyta</taxon>
        <taxon>Spermatophyta</taxon>
        <taxon>Magnoliopsida</taxon>
        <taxon>eudicotyledons</taxon>
        <taxon>Gunneridae</taxon>
        <taxon>Pentapetalae</taxon>
        <taxon>asterids</taxon>
        <taxon>campanulids</taxon>
        <taxon>Asterales</taxon>
        <taxon>Asteraceae</taxon>
        <taxon>Asteroideae</taxon>
        <taxon>Heliantheae alliance</taxon>
        <taxon>Heliantheae</taxon>
        <taxon>Ambrosia</taxon>
    </lineage>
</organism>
<feature type="compositionally biased region" description="Basic and acidic residues" evidence="1">
    <location>
        <begin position="201"/>
        <end position="211"/>
    </location>
</feature>
<sequence length="318" mass="34864">RLLKDLVVSRSSDGWGSFWGDGVLMMVRATVGVRLGDGGGDDGGSDVCTNGGVMMVVVFVGCLHRRCSTIGAIIMTPLLTKLLAGQLVPVDAAHDDPGPSRGKPSDDEEGGQTSIEASDDSDADLSGAGKSDDDESSVKAHKDKVQTRAKKGKQAIPVYDVSSSSPVRITRSKARVLEISTEKPRAKNVRPTKANKRKRAEKSWNDGLEPRKQRNRSKLNEWLGIRTRSSPTQFTSLKDNILDYLTDDLDFAGLDWCELVVEVLRSCKNGWRRDSLDPPFTGPLTFLTLLYVDSFKCKGIDIDSSVIPMSFWTFQRLD</sequence>
<keyword evidence="3" id="KW-1185">Reference proteome</keyword>
<feature type="region of interest" description="Disordered" evidence="1">
    <location>
        <begin position="90"/>
        <end position="162"/>
    </location>
</feature>
<feature type="region of interest" description="Disordered" evidence="1">
    <location>
        <begin position="185"/>
        <end position="211"/>
    </location>
</feature>
<feature type="compositionally biased region" description="Basic residues" evidence="1">
    <location>
        <begin position="186"/>
        <end position="200"/>
    </location>
</feature>
<dbReference type="AlphaFoldDB" id="A0AAD5CDY2"/>
<dbReference type="EMBL" id="JAMZMK010008505">
    <property type="protein sequence ID" value="KAI7740131.1"/>
    <property type="molecule type" value="Genomic_DNA"/>
</dbReference>
<proteinExistence type="predicted"/>
<accession>A0AAD5CDY2</accession>
<name>A0AAD5CDY2_AMBAR</name>
<reference evidence="2" key="1">
    <citation type="submission" date="2022-06" db="EMBL/GenBank/DDBJ databases">
        <title>Uncovering the hologenomic basis of an extraordinary plant invasion.</title>
        <authorList>
            <person name="Bieker V.C."/>
            <person name="Martin M.D."/>
            <person name="Gilbert T."/>
            <person name="Hodgins K."/>
            <person name="Battlay P."/>
            <person name="Petersen B."/>
            <person name="Wilson J."/>
        </authorList>
    </citation>
    <scope>NUCLEOTIDE SEQUENCE</scope>
    <source>
        <strain evidence="2">AA19_3_7</strain>
        <tissue evidence="2">Leaf</tissue>
    </source>
</reference>
<feature type="non-terminal residue" evidence="2">
    <location>
        <position position="1"/>
    </location>
</feature>
<protein>
    <submittedName>
        <fullName evidence="2">Uncharacterized protein</fullName>
    </submittedName>
</protein>
<feature type="compositionally biased region" description="Basic and acidic residues" evidence="1">
    <location>
        <begin position="136"/>
        <end position="146"/>
    </location>
</feature>